<dbReference type="EMBL" id="FOLQ01000008">
    <property type="protein sequence ID" value="SFD89399.1"/>
    <property type="molecule type" value="Genomic_DNA"/>
</dbReference>
<dbReference type="RefSeq" id="WP_093829451.1">
    <property type="nucleotide sequence ID" value="NZ_FOLQ01000008.1"/>
</dbReference>
<evidence type="ECO:0000256" key="1">
    <source>
        <dbReference type="SAM" id="SignalP"/>
    </source>
</evidence>
<evidence type="ECO:0000313" key="3">
    <source>
        <dbReference type="Proteomes" id="UP000198598"/>
    </source>
</evidence>
<proteinExistence type="predicted"/>
<gene>
    <name evidence="2" type="ORF">SAMN05216167_108107</name>
</gene>
<dbReference type="AlphaFoldDB" id="A0A1I1W2Z6"/>
<feature type="chain" id="PRO_5011652538" description="DUF4177 domain-containing protein" evidence="1">
    <location>
        <begin position="20"/>
        <end position="119"/>
    </location>
</feature>
<reference evidence="2 3" key="1">
    <citation type="submission" date="2016-10" db="EMBL/GenBank/DDBJ databases">
        <authorList>
            <person name="de Groot N.N."/>
        </authorList>
    </citation>
    <scope>NUCLEOTIDE SEQUENCE [LARGE SCALE GENOMIC DNA]</scope>
    <source>
        <strain evidence="2 3">DSM 26130</strain>
    </source>
</reference>
<organism evidence="2 3">
    <name type="scientific">Spirosoma endophyticum</name>
    <dbReference type="NCBI Taxonomy" id="662367"/>
    <lineage>
        <taxon>Bacteria</taxon>
        <taxon>Pseudomonadati</taxon>
        <taxon>Bacteroidota</taxon>
        <taxon>Cytophagia</taxon>
        <taxon>Cytophagales</taxon>
        <taxon>Cytophagaceae</taxon>
        <taxon>Spirosoma</taxon>
    </lineage>
</organism>
<keyword evidence="1" id="KW-0732">Signal</keyword>
<name>A0A1I1W2Z6_9BACT</name>
<accession>A0A1I1W2Z6</accession>
<feature type="signal peptide" evidence="1">
    <location>
        <begin position="1"/>
        <end position="19"/>
    </location>
</feature>
<keyword evidence="3" id="KW-1185">Reference proteome</keyword>
<evidence type="ECO:0008006" key="4">
    <source>
        <dbReference type="Google" id="ProtNLM"/>
    </source>
</evidence>
<sequence>MKMLLVVFLNLFTCGTCLAQVYVNGVAIDTVNTPFCQLICSNAGVWTKASIVIDYGQRYVDTGLNRQKIAGADQKPITFNSPIDILNFMVRQGWELVSFKTTGGGENVVFIYLLKRKKT</sequence>
<dbReference type="OrthoDB" id="5873496at2"/>
<dbReference type="STRING" id="662367.SAMN05216167_108107"/>
<evidence type="ECO:0000313" key="2">
    <source>
        <dbReference type="EMBL" id="SFD89399.1"/>
    </source>
</evidence>
<protein>
    <recommendedName>
        <fullName evidence="4">DUF4177 domain-containing protein</fullName>
    </recommendedName>
</protein>
<dbReference type="Proteomes" id="UP000198598">
    <property type="component" value="Unassembled WGS sequence"/>
</dbReference>